<accession>A0A5J6PV81</accession>
<evidence type="ECO:0000313" key="3">
    <source>
        <dbReference type="Proteomes" id="UP000325713"/>
    </source>
</evidence>
<dbReference type="KEGG" id="nzl:D0T92_06115"/>
<keyword evidence="3" id="KW-1185">Reference proteome</keyword>
<dbReference type="InterPro" id="IPR010657">
    <property type="entry name" value="ImpA_N"/>
</dbReference>
<sequence length="355" mass="40244">MKTFALWDEPISADMPAGVDIEYDSRFLELQTAAEGKAEQQYGDTIIPAEEPDWATVEKLCNQLLSESKDLRVLAYYTRVLTVKYGLIGFCAGCESIKKNLELYWDSLYPKLEDEDGEYDPFYRVNALSAFATTDGLVKEVFPSKLLVNGLTQQLVTVKEAVSILQGHDPQNYPGGKDRLMLDIRVGSDTGKPELVALKQTLQHLKDIQEIFSQKLQDEYSLDFEVIQKPLSIIDKAMDYEDGSSSQQENLTSVDDSDKNAEIYSSEKSAVFADSEAWRRLNIKNRPDVDLVLEKICVYFETFEPSHPAPLFIRRVQRLMNMDFYDIMKDISPESINNLEVLIGKPDEEAGTSQD</sequence>
<dbReference type="Pfam" id="PF06812">
    <property type="entry name" value="ImpA_N"/>
    <property type="match status" value="1"/>
</dbReference>
<dbReference type="EMBL" id="CP031700">
    <property type="protein sequence ID" value="QEY26144.1"/>
    <property type="molecule type" value="Genomic_DNA"/>
</dbReference>
<dbReference type="Proteomes" id="UP000325713">
    <property type="component" value="Chromosome"/>
</dbReference>
<dbReference type="RefSeq" id="WP_151051175.1">
    <property type="nucleotide sequence ID" value="NZ_CP031700.1"/>
</dbReference>
<feature type="domain" description="ImpA N-terminal" evidence="1">
    <location>
        <begin position="9"/>
        <end position="131"/>
    </location>
</feature>
<proteinExistence type="predicted"/>
<name>A0A5J6PV81_9NEIS</name>
<organism evidence="2 3">
    <name type="scientific">Neisseria zalophi</name>
    <dbReference type="NCBI Taxonomy" id="640030"/>
    <lineage>
        <taxon>Bacteria</taxon>
        <taxon>Pseudomonadati</taxon>
        <taxon>Pseudomonadota</taxon>
        <taxon>Betaproteobacteria</taxon>
        <taxon>Neisseriales</taxon>
        <taxon>Neisseriaceae</taxon>
        <taxon>Neisseria</taxon>
    </lineage>
</organism>
<protein>
    <submittedName>
        <fullName evidence="2">Type VI secretion system protein TssA</fullName>
    </submittedName>
</protein>
<evidence type="ECO:0000313" key="2">
    <source>
        <dbReference type="EMBL" id="QEY26144.1"/>
    </source>
</evidence>
<dbReference type="PANTHER" id="PTHR37951">
    <property type="entry name" value="CYTOPLASMIC PROTEIN-RELATED"/>
    <property type="match status" value="1"/>
</dbReference>
<dbReference type="NCBIfam" id="TIGR03363">
    <property type="entry name" value="VI_chp_8"/>
    <property type="match status" value="1"/>
</dbReference>
<dbReference type="InterPro" id="IPR017740">
    <property type="entry name" value="TssA-like"/>
</dbReference>
<evidence type="ECO:0000259" key="1">
    <source>
        <dbReference type="Pfam" id="PF06812"/>
    </source>
</evidence>
<gene>
    <name evidence="2" type="primary">tssA</name>
    <name evidence="2" type="ORF">D0T92_06115</name>
</gene>
<dbReference type="OrthoDB" id="9771118at2"/>
<dbReference type="PANTHER" id="PTHR37951:SF1">
    <property type="entry name" value="TYPE VI SECRETION SYSTEM COMPONENT TSSA1"/>
    <property type="match status" value="1"/>
</dbReference>
<dbReference type="AlphaFoldDB" id="A0A5J6PV81"/>
<reference evidence="2 3" key="1">
    <citation type="submission" date="2018-08" db="EMBL/GenBank/DDBJ databases">
        <title>Neisseria zalophi ATCC BAA-2455 complete genome.</title>
        <authorList>
            <person name="Veseli I.A."/>
            <person name="Buttler R."/>
            <person name="Mascarenhas dos Santos A.C."/>
            <person name="Pombert J.-F."/>
        </authorList>
    </citation>
    <scope>NUCLEOTIDE SEQUENCE [LARGE SCALE GENOMIC DNA]</scope>
    <source>
        <strain evidence="2 3">ATCC BAA-2455</strain>
    </source>
</reference>